<dbReference type="VEuPathDB" id="VectorBase:CQUJHB016977"/>
<feature type="region of interest" description="Disordered" evidence="12">
    <location>
        <begin position="173"/>
        <end position="208"/>
    </location>
</feature>
<proteinExistence type="inferred from homology"/>
<evidence type="ECO:0000256" key="1">
    <source>
        <dbReference type="ARBA" id="ARBA00010006"/>
    </source>
</evidence>
<evidence type="ECO:0000256" key="7">
    <source>
        <dbReference type="ARBA" id="ARBA00022777"/>
    </source>
</evidence>
<dbReference type="HOGENOM" id="CLU_000288_63_9_1"/>
<dbReference type="STRING" id="7176.B0X1B0"/>
<dbReference type="GO" id="GO:0005524">
    <property type="term" value="F:ATP binding"/>
    <property type="evidence" value="ECO:0007669"/>
    <property type="project" value="UniProtKB-UniRule"/>
</dbReference>
<dbReference type="InterPro" id="IPR011009">
    <property type="entry name" value="Kinase-like_dom_sf"/>
</dbReference>
<evidence type="ECO:0000256" key="8">
    <source>
        <dbReference type="ARBA" id="ARBA00022840"/>
    </source>
</evidence>
<comment type="catalytic activity">
    <reaction evidence="9">
        <text>L-threonyl-[protein] + ATP = O-phospho-L-threonyl-[protein] + ADP + H(+)</text>
        <dbReference type="Rhea" id="RHEA:46608"/>
        <dbReference type="Rhea" id="RHEA-COMP:11060"/>
        <dbReference type="Rhea" id="RHEA-COMP:11605"/>
        <dbReference type="ChEBI" id="CHEBI:15378"/>
        <dbReference type="ChEBI" id="CHEBI:30013"/>
        <dbReference type="ChEBI" id="CHEBI:30616"/>
        <dbReference type="ChEBI" id="CHEBI:61977"/>
        <dbReference type="ChEBI" id="CHEBI:456216"/>
        <dbReference type="EC" id="2.7.11.1"/>
    </reaction>
</comment>
<dbReference type="PROSITE" id="PS00107">
    <property type="entry name" value="PROTEIN_KINASE_ATP"/>
    <property type="match status" value="1"/>
</dbReference>
<evidence type="ECO:0000256" key="11">
    <source>
        <dbReference type="PROSITE-ProRule" id="PRU10141"/>
    </source>
</evidence>
<dbReference type="Gene3D" id="2.30.29.30">
    <property type="entry name" value="Pleckstrin-homology domain (PH domain)/Phosphotyrosine-binding domain (PTB)"/>
    <property type="match status" value="1"/>
</dbReference>
<dbReference type="PANTHER" id="PTHR24356">
    <property type="entry name" value="SERINE/THREONINE-PROTEIN KINASE"/>
    <property type="match status" value="1"/>
</dbReference>
<keyword evidence="16" id="KW-1185">Reference proteome</keyword>
<dbReference type="FunFam" id="1.10.510.10:FF:000405">
    <property type="entry name" value="Mitogen-activated protein kinase"/>
    <property type="match status" value="1"/>
</dbReference>
<dbReference type="GO" id="GO:0004674">
    <property type="term" value="F:protein serine/threonine kinase activity"/>
    <property type="evidence" value="ECO:0007669"/>
    <property type="project" value="UniProtKB-KW"/>
</dbReference>
<reference evidence="15" key="2">
    <citation type="submission" date="2020-05" db="UniProtKB">
        <authorList>
            <consortium name="EnsemblMetazoa"/>
        </authorList>
    </citation>
    <scope>IDENTIFICATION</scope>
    <source>
        <strain evidence="15">JHB</strain>
    </source>
</reference>
<feature type="non-terminal residue" evidence="14">
    <location>
        <position position="1"/>
    </location>
</feature>
<dbReference type="Gene3D" id="3.30.200.20">
    <property type="entry name" value="Phosphorylase Kinase, domain 1"/>
    <property type="match status" value="1"/>
</dbReference>
<keyword evidence="4" id="KW-0723">Serine/threonine-protein kinase</keyword>
<dbReference type="OMA" id="QYRVPDN"/>
<dbReference type="Gene3D" id="1.10.510.10">
    <property type="entry name" value="Transferase(Phosphotransferase) domain 1"/>
    <property type="match status" value="1"/>
</dbReference>
<name>B0X1B0_CULQU</name>
<keyword evidence="6 11" id="KW-0547">Nucleotide-binding</keyword>
<reference evidence="14" key="1">
    <citation type="submission" date="2007-03" db="EMBL/GenBank/DDBJ databases">
        <title>Annotation of Culex pipiens quinquefasciatus.</title>
        <authorList>
            <consortium name="The Broad Institute Genome Sequencing Platform"/>
            <person name="Atkinson P.W."/>
            <person name="Hemingway J."/>
            <person name="Christensen B.M."/>
            <person name="Higgs S."/>
            <person name="Kodira C."/>
            <person name="Hannick L."/>
            <person name="Megy K."/>
            <person name="O'Leary S."/>
            <person name="Pearson M."/>
            <person name="Haas B.J."/>
            <person name="Mauceli E."/>
            <person name="Wortman J.R."/>
            <person name="Lee N.H."/>
            <person name="Guigo R."/>
            <person name="Stanke M."/>
            <person name="Alvarado L."/>
            <person name="Amedeo P."/>
            <person name="Antoine C.H."/>
            <person name="Arensburger P."/>
            <person name="Bidwell S.L."/>
            <person name="Crawford M."/>
            <person name="Camaro F."/>
            <person name="Devon K."/>
            <person name="Engels R."/>
            <person name="Hammond M."/>
            <person name="Howarth C."/>
            <person name="Koehrsen M."/>
            <person name="Lawson D."/>
            <person name="Montgomery P."/>
            <person name="Nene V."/>
            <person name="Nusbaum C."/>
            <person name="Puiu D."/>
            <person name="Romero-Severson J."/>
            <person name="Severson D.W."/>
            <person name="Shumway M."/>
            <person name="Sisk P."/>
            <person name="Stolte C."/>
            <person name="Zeng Q."/>
            <person name="Eisenstadt E."/>
            <person name="Fraser-Liggett C."/>
            <person name="Strausberg R."/>
            <person name="Galagan J."/>
            <person name="Birren B."/>
            <person name="Collins F.H."/>
        </authorList>
    </citation>
    <scope>NUCLEOTIDE SEQUENCE [LARGE SCALE GENOMIC DNA]</scope>
    <source>
        <strain evidence="14">JHB</strain>
    </source>
</reference>
<dbReference type="EMBL" id="DS232257">
    <property type="protein sequence ID" value="EDS38559.1"/>
    <property type="molecule type" value="Genomic_DNA"/>
</dbReference>
<evidence type="ECO:0000313" key="15">
    <source>
        <dbReference type="EnsemblMetazoa" id="CPIJ012763-PA"/>
    </source>
</evidence>
<dbReference type="AlphaFoldDB" id="B0X1B0"/>
<dbReference type="PROSITE" id="PS00108">
    <property type="entry name" value="PROTEIN_KINASE_ST"/>
    <property type="match status" value="1"/>
</dbReference>
<feature type="binding site" evidence="11">
    <location>
        <position position="53"/>
    </location>
    <ligand>
        <name>ATP</name>
        <dbReference type="ChEBI" id="CHEBI:30616"/>
    </ligand>
</feature>
<dbReference type="EnsemblMetazoa" id="CPIJ012763-RA">
    <property type="protein sequence ID" value="CPIJ012763-PA"/>
    <property type="gene ID" value="CPIJ012763"/>
</dbReference>
<dbReference type="FunFam" id="1.10.510.10:FF:000587">
    <property type="entry name" value="Phosphoinositide-dependent kinase 1, isoform F"/>
    <property type="match status" value="1"/>
</dbReference>
<dbReference type="FunCoup" id="B0X1B0">
    <property type="interactions" value="1727"/>
</dbReference>
<evidence type="ECO:0000256" key="5">
    <source>
        <dbReference type="ARBA" id="ARBA00022679"/>
    </source>
</evidence>
<evidence type="ECO:0000313" key="14">
    <source>
        <dbReference type="EMBL" id="EDS38559.1"/>
    </source>
</evidence>
<dbReference type="EC" id="2.7.11.1" evidence="2"/>
<dbReference type="GO" id="GO:0035556">
    <property type="term" value="P:intracellular signal transduction"/>
    <property type="evidence" value="ECO:0007669"/>
    <property type="project" value="TreeGrafter"/>
</dbReference>
<evidence type="ECO:0000256" key="3">
    <source>
        <dbReference type="ARBA" id="ARBA00018538"/>
    </source>
</evidence>
<comment type="similarity">
    <text evidence="1">Belongs to the protein kinase superfamily. AGC Ser/Thr protein kinase family. PDPK1 subfamily.</text>
</comment>
<dbReference type="PANTHER" id="PTHR24356:SF163">
    <property type="entry name" value="3-PHOSPHOINOSITIDE-DEPENDENT PROTEIN KINASE 1-RELATED"/>
    <property type="match status" value="1"/>
</dbReference>
<keyword evidence="7 14" id="KW-0418">Kinase</keyword>
<evidence type="ECO:0000259" key="13">
    <source>
        <dbReference type="PROSITE" id="PS50011"/>
    </source>
</evidence>
<evidence type="ECO:0000256" key="9">
    <source>
        <dbReference type="ARBA" id="ARBA00047899"/>
    </source>
</evidence>
<evidence type="ECO:0000256" key="10">
    <source>
        <dbReference type="ARBA" id="ARBA00048679"/>
    </source>
</evidence>
<dbReference type="InterPro" id="IPR017441">
    <property type="entry name" value="Protein_kinase_ATP_BS"/>
</dbReference>
<gene>
    <name evidence="15" type="primary">6046218</name>
    <name evidence="14" type="ORF">CpipJ_CPIJ012763</name>
</gene>
<evidence type="ECO:0000256" key="6">
    <source>
        <dbReference type="ARBA" id="ARBA00022741"/>
    </source>
</evidence>
<sequence>FNIKATMSSEPVTNNRAKRSDRDFIFGKVIGEGSFSVVYLAKDIHTSKECAIKVCEKQQIVREKKQDYVKREREALNRLSGISGFLNLYCTFQDPRNLYFVMTYARKGTLLKLLEKSRTFDVDCARFYSAEILLAIEHMHTNNIIHRDLKPENILLDENHHILIADFGSSRLDDVEPKCESSDEYSDKDDTESDSDELKAHMKHSKRKRGSFVGTAQYVSPEILKGRRSSKCSDLWSYGCIIYQMLTGFPPFRGPNDYLIFQKITKLELSFTSDFDYQAKDLVSKLLLLDPRKRIGADDNSPYASIRNHDFHRGIEFSAMRTGDPPVPNENMKGTSIDEISPTDEPFKFPDNVKPGLNVESFAAMMGLSSDVKTENVVSTSEIVDYSNMSKEEKLSRIEKQKSDIWHPFTNDELIIKRGFVNKRKGALYLPRRRMLLFTTGPHLIYIDPVQMVKKGEIPWSKDLKVEIKNFKTFHIHTPLRTYYLEDPEGYALKWRQAIEVTYNNLYSK</sequence>
<dbReference type="eggNOG" id="KOG0592">
    <property type="taxonomic scope" value="Eukaryota"/>
</dbReference>
<dbReference type="CDD" id="cd01262">
    <property type="entry name" value="PH_PDK1"/>
    <property type="match status" value="1"/>
</dbReference>
<protein>
    <recommendedName>
        <fullName evidence="3">3-phosphoinositide-dependent protein kinase 1</fullName>
        <ecNumber evidence="2">2.7.11.1</ecNumber>
    </recommendedName>
</protein>
<evidence type="ECO:0000313" key="16">
    <source>
        <dbReference type="Proteomes" id="UP000002320"/>
    </source>
</evidence>
<dbReference type="PROSITE" id="PS50011">
    <property type="entry name" value="PROTEIN_KINASE_DOM"/>
    <property type="match status" value="1"/>
</dbReference>
<dbReference type="OrthoDB" id="347657at2759"/>
<organism>
    <name type="scientific">Culex quinquefasciatus</name>
    <name type="common">Southern house mosquito</name>
    <name type="synonym">Culex pungens</name>
    <dbReference type="NCBI Taxonomy" id="7176"/>
    <lineage>
        <taxon>Eukaryota</taxon>
        <taxon>Metazoa</taxon>
        <taxon>Ecdysozoa</taxon>
        <taxon>Arthropoda</taxon>
        <taxon>Hexapoda</taxon>
        <taxon>Insecta</taxon>
        <taxon>Pterygota</taxon>
        <taxon>Neoptera</taxon>
        <taxon>Endopterygota</taxon>
        <taxon>Diptera</taxon>
        <taxon>Nematocera</taxon>
        <taxon>Culicoidea</taxon>
        <taxon>Culicidae</taxon>
        <taxon>Culicinae</taxon>
        <taxon>Culicini</taxon>
        <taxon>Culex</taxon>
        <taxon>Culex</taxon>
    </lineage>
</organism>
<dbReference type="FunFam" id="3.30.200.20:FF:000191">
    <property type="entry name" value="3-phosphoinositide-dependent protein kinase 2-like"/>
    <property type="match status" value="1"/>
</dbReference>
<dbReference type="InterPro" id="IPR039046">
    <property type="entry name" value="PDPK1"/>
</dbReference>
<dbReference type="VEuPathDB" id="VectorBase:CPIJ012763"/>
<dbReference type="CDD" id="cd05581">
    <property type="entry name" value="STKc_PDK1"/>
    <property type="match status" value="1"/>
</dbReference>
<feature type="compositionally biased region" description="Acidic residues" evidence="12">
    <location>
        <begin position="182"/>
        <end position="195"/>
    </location>
</feature>
<accession>B0X1B0</accession>
<feature type="domain" description="Protein kinase" evidence="13">
    <location>
        <begin position="24"/>
        <end position="312"/>
    </location>
</feature>
<dbReference type="InterPro" id="IPR050236">
    <property type="entry name" value="Ser_Thr_kinase_AGC"/>
</dbReference>
<dbReference type="Proteomes" id="UP000002320">
    <property type="component" value="Unassembled WGS sequence"/>
</dbReference>
<dbReference type="InterPro" id="IPR033931">
    <property type="entry name" value="PDK1-typ_PH"/>
</dbReference>
<keyword evidence="5" id="KW-0808">Transferase</keyword>
<dbReference type="InterPro" id="IPR000719">
    <property type="entry name" value="Prot_kinase_dom"/>
</dbReference>
<keyword evidence="8 11" id="KW-0067">ATP-binding</keyword>
<dbReference type="SUPFAM" id="SSF50729">
    <property type="entry name" value="PH domain-like"/>
    <property type="match status" value="1"/>
</dbReference>
<dbReference type="InterPro" id="IPR011993">
    <property type="entry name" value="PH-like_dom_sf"/>
</dbReference>
<evidence type="ECO:0000256" key="4">
    <source>
        <dbReference type="ARBA" id="ARBA00022527"/>
    </source>
</evidence>
<comment type="catalytic activity">
    <reaction evidence="10">
        <text>L-seryl-[protein] + ATP = O-phospho-L-seryl-[protein] + ADP + H(+)</text>
        <dbReference type="Rhea" id="RHEA:17989"/>
        <dbReference type="Rhea" id="RHEA-COMP:9863"/>
        <dbReference type="Rhea" id="RHEA-COMP:11604"/>
        <dbReference type="ChEBI" id="CHEBI:15378"/>
        <dbReference type="ChEBI" id="CHEBI:29999"/>
        <dbReference type="ChEBI" id="CHEBI:30616"/>
        <dbReference type="ChEBI" id="CHEBI:83421"/>
        <dbReference type="ChEBI" id="CHEBI:456216"/>
        <dbReference type="EC" id="2.7.11.1"/>
    </reaction>
</comment>
<evidence type="ECO:0000256" key="12">
    <source>
        <dbReference type="SAM" id="MobiDB-lite"/>
    </source>
</evidence>
<dbReference type="Pfam" id="PF00069">
    <property type="entry name" value="Pkinase"/>
    <property type="match status" value="1"/>
</dbReference>
<evidence type="ECO:0000256" key="2">
    <source>
        <dbReference type="ARBA" id="ARBA00012513"/>
    </source>
</evidence>
<dbReference type="SUPFAM" id="SSF56112">
    <property type="entry name" value="Protein kinase-like (PK-like)"/>
    <property type="match status" value="1"/>
</dbReference>
<dbReference type="Pfam" id="PF14593">
    <property type="entry name" value="PH_3"/>
    <property type="match status" value="1"/>
</dbReference>
<dbReference type="KEGG" id="cqu:CpipJ_CPIJ012763"/>
<dbReference type="SMART" id="SM00220">
    <property type="entry name" value="S_TKc"/>
    <property type="match status" value="1"/>
</dbReference>
<dbReference type="InterPro" id="IPR008271">
    <property type="entry name" value="Ser/Thr_kinase_AS"/>
</dbReference>